<sequence>MNISRGSNAFVITVLLLLLLVQVAVSFGPAILGEPEDVTVAPSTTGPQAFTILCIKSVDSSVAWFFKGRPVDIRNQDFTVTGDGSLYVKNAVKERDEGSYYCLVSSGNRAVRSRTATVKFAYLDSFTTRDKMVSMEEGDFLSIKCMAPDSFPHRTVQWSKEINGEKQPVRSSSHLTISETKDLHFAFLKRSDSGVYICTVTNLFILSERKSVERQVSLFVTPATNQFNKPPRVADDFSSPKIALKGEKFVLECIVYGKPVPKIVMKKKGIHTALGNTTGNVNRLVINSFGRDDAGKYRCRASDKAGQSDTKTTVIKMEAKPEWIIKPKDITSVSNSTVTLPCIAFGIPGIRYTWYRNGKLIVPKNRHEFSLGNLTIKDLKPHDNGIYQCFVDNKHGQLHADIKLTVSAIPAGFGLGSKAPQLTQSALMHSSVEIICNPTGEPKPVVRWRFGAAYLQSKGRFRISSNGNLRITNVTKSDSGEYICEASNTLGKASRTGFVNVVEYIVETKNMDETLTAVLGKDIRFMCGVRSVGKIEVTFKWLKFFTHEIVSSSRVRKTRTDISNSMSSTSDQRGYLKITKVRYGDAGLYSCEIRGNNNKLIARKEVFLKVKGPPNPPTDVTISQGHAEGEHVNVTWILGKANGSPIKKVIIEHTTQFAPTTWKVISNGSEPQKGWVQIALSPHVRYTFRVVAVNDVGKSNASAPSSSFQAPSAAPTKYPLDLKGEGIDASTLKITWQPIPPIHHNGPGFYYIVYHKRTDRKGQPTRDEVRNGSTFFITGTDYYVKYTIQIQAANSIGFGPKSPDVIAFSGEQVPVGAPRDLDVRITSPNSAYATWTGVPDKRETARGKLLGYKVYFWKAPSGQTPYQAEVESTSETSVSLHLQPYTSYRFQVVAYNRMGDGPASNVIGPLTTPESIPDSPRGLSLNIHNQSFIILQWSPPERANGIISDYRVTIEKVPVTEMTMSGKTNNSNPRMRLPLLNLQARYRFSVLAINRIGAGPPLVVEFDLTTAPKISPQNVTANFDNQNNEVVLNWRSSLQDIEGFRIFYWSSRRDIHTVDVAKERRRKEIAFDLEKGHIYHFQLAAFKIVHGGHYILGPRSQEVTAGKKNLKARRTKSTGSFTDSPGTLLLCSQLLFIISFHWLQAR</sequence>
<gene>
    <name evidence="6" type="ORF">pdam_00001400</name>
</gene>
<dbReference type="SUPFAM" id="SSF48726">
    <property type="entry name" value="Immunoglobulin"/>
    <property type="match status" value="6"/>
</dbReference>
<dbReference type="PANTHER" id="PTHR44170:SF6">
    <property type="entry name" value="CONTACTIN"/>
    <property type="match status" value="1"/>
</dbReference>
<evidence type="ECO:0000313" key="7">
    <source>
        <dbReference type="Proteomes" id="UP000275408"/>
    </source>
</evidence>
<feature type="signal peptide" evidence="3">
    <location>
        <begin position="1"/>
        <end position="26"/>
    </location>
</feature>
<dbReference type="SMART" id="SM00409">
    <property type="entry name" value="IG"/>
    <property type="match status" value="6"/>
</dbReference>
<feature type="domain" description="Ig-like" evidence="4">
    <location>
        <begin position="29"/>
        <end position="119"/>
    </location>
</feature>
<dbReference type="InterPro" id="IPR003961">
    <property type="entry name" value="FN3_dom"/>
</dbReference>
<feature type="domain" description="Ig-like" evidence="4">
    <location>
        <begin position="124"/>
        <end position="217"/>
    </location>
</feature>
<dbReference type="Pfam" id="PF07679">
    <property type="entry name" value="I-set"/>
    <property type="match status" value="1"/>
</dbReference>
<dbReference type="InterPro" id="IPR013106">
    <property type="entry name" value="Ig_V-set"/>
</dbReference>
<keyword evidence="7" id="KW-1185">Reference proteome</keyword>
<feature type="chain" id="PRO_5018027067" evidence="3">
    <location>
        <begin position="27"/>
        <end position="1146"/>
    </location>
</feature>
<evidence type="ECO:0000256" key="3">
    <source>
        <dbReference type="SAM" id="SignalP"/>
    </source>
</evidence>
<feature type="domain" description="Fibronectin type-III" evidence="5">
    <location>
        <begin position="718"/>
        <end position="812"/>
    </location>
</feature>
<dbReference type="GO" id="GO:0098609">
    <property type="term" value="P:cell-cell adhesion"/>
    <property type="evidence" value="ECO:0007669"/>
    <property type="project" value="TreeGrafter"/>
</dbReference>
<feature type="domain" description="Fibronectin type-III" evidence="5">
    <location>
        <begin position="817"/>
        <end position="915"/>
    </location>
</feature>
<dbReference type="Pfam" id="PF13927">
    <property type="entry name" value="Ig_3"/>
    <property type="match status" value="3"/>
</dbReference>
<dbReference type="EMBL" id="RCHS01000141">
    <property type="protein sequence ID" value="RMX60587.1"/>
    <property type="molecule type" value="Genomic_DNA"/>
</dbReference>
<dbReference type="SUPFAM" id="SSF49265">
    <property type="entry name" value="Fibronectin type III"/>
    <property type="match status" value="3"/>
</dbReference>
<dbReference type="Pfam" id="PF00041">
    <property type="entry name" value="fn3"/>
    <property type="match status" value="3"/>
</dbReference>
<evidence type="ECO:0000259" key="4">
    <source>
        <dbReference type="PROSITE" id="PS50835"/>
    </source>
</evidence>
<dbReference type="InterPro" id="IPR013098">
    <property type="entry name" value="Ig_I-set"/>
</dbReference>
<dbReference type="OrthoDB" id="5982258at2759"/>
<dbReference type="AlphaFoldDB" id="A0A3M6V3Y9"/>
<reference evidence="6 7" key="1">
    <citation type="journal article" date="2018" name="Sci. Rep.">
        <title>Comparative analysis of the Pocillopora damicornis genome highlights role of immune system in coral evolution.</title>
        <authorList>
            <person name="Cunning R."/>
            <person name="Bay R.A."/>
            <person name="Gillette P."/>
            <person name="Baker A.C."/>
            <person name="Traylor-Knowles N."/>
        </authorList>
    </citation>
    <scope>NUCLEOTIDE SEQUENCE [LARGE SCALE GENOMIC DNA]</scope>
    <source>
        <strain evidence="6">RSMAS</strain>
        <tissue evidence="6">Whole animal</tissue>
    </source>
</reference>
<evidence type="ECO:0000259" key="5">
    <source>
        <dbReference type="PROSITE" id="PS50853"/>
    </source>
</evidence>
<dbReference type="SMART" id="SM00408">
    <property type="entry name" value="IGc2"/>
    <property type="match status" value="6"/>
</dbReference>
<dbReference type="SMART" id="SM00060">
    <property type="entry name" value="FN3"/>
    <property type="match status" value="5"/>
</dbReference>
<dbReference type="FunFam" id="2.60.40.10:FF:000028">
    <property type="entry name" value="Neuronal cell adhesion molecule"/>
    <property type="match status" value="1"/>
</dbReference>
<dbReference type="PROSITE" id="PS50835">
    <property type="entry name" value="IG_LIKE"/>
    <property type="match status" value="6"/>
</dbReference>
<keyword evidence="1" id="KW-0677">Repeat</keyword>
<keyword evidence="2" id="KW-1015">Disulfide bond</keyword>
<dbReference type="STRING" id="46731.A0A3M6V3Y9"/>
<dbReference type="Gene3D" id="2.60.40.10">
    <property type="entry name" value="Immunoglobulins"/>
    <property type="match status" value="11"/>
</dbReference>
<dbReference type="InterPro" id="IPR036116">
    <property type="entry name" value="FN3_sf"/>
</dbReference>
<feature type="domain" description="Ig-like" evidence="4">
    <location>
        <begin position="321"/>
        <end position="405"/>
    </location>
</feature>
<dbReference type="InterPro" id="IPR003598">
    <property type="entry name" value="Ig_sub2"/>
</dbReference>
<evidence type="ECO:0000313" key="6">
    <source>
        <dbReference type="EMBL" id="RMX60587.1"/>
    </source>
</evidence>
<feature type="domain" description="Ig-like" evidence="4">
    <location>
        <begin position="503"/>
        <end position="607"/>
    </location>
</feature>
<evidence type="ECO:0000256" key="2">
    <source>
        <dbReference type="ARBA" id="ARBA00023157"/>
    </source>
</evidence>
<feature type="domain" description="Ig-like" evidence="4">
    <location>
        <begin position="420"/>
        <end position="500"/>
    </location>
</feature>
<dbReference type="InterPro" id="IPR007110">
    <property type="entry name" value="Ig-like_dom"/>
</dbReference>
<comment type="caution">
    <text evidence="6">The sequence shown here is derived from an EMBL/GenBank/DDBJ whole genome shotgun (WGS) entry which is preliminary data.</text>
</comment>
<dbReference type="OMA" id="PANEEYD"/>
<organism evidence="6 7">
    <name type="scientific">Pocillopora damicornis</name>
    <name type="common">Cauliflower coral</name>
    <name type="synonym">Millepora damicornis</name>
    <dbReference type="NCBI Taxonomy" id="46731"/>
    <lineage>
        <taxon>Eukaryota</taxon>
        <taxon>Metazoa</taxon>
        <taxon>Cnidaria</taxon>
        <taxon>Anthozoa</taxon>
        <taxon>Hexacorallia</taxon>
        <taxon>Scleractinia</taxon>
        <taxon>Astrocoeniina</taxon>
        <taxon>Pocilloporidae</taxon>
        <taxon>Pocillopora</taxon>
    </lineage>
</organism>
<dbReference type="SMART" id="SM00406">
    <property type="entry name" value="IGv"/>
    <property type="match status" value="3"/>
</dbReference>
<proteinExistence type="predicted"/>
<feature type="domain" description="Fibronectin type-III" evidence="5">
    <location>
        <begin position="919"/>
        <end position="1013"/>
    </location>
</feature>
<name>A0A3M6V3Y9_POCDA</name>
<dbReference type="Proteomes" id="UP000275408">
    <property type="component" value="Unassembled WGS sequence"/>
</dbReference>
<feature type="domain" description="Fibronectin type-III" evidence="5">
    <location>
        <begin position="616"/>
        <end position="713"/>
    </location>
</feature>
<keyword evidence="3" id="KW-0732">Signal</keyword>
<feature type="domain" description="Ig-like" evidence="4">
    <location>
        <begin position="231"/>
        <end position="315"/>
    </location>
</feature>
<dbReference type="PROSITE" id="PS50853">
    <property type="entry name" value="FN3"/>
    <property type="match status" value="4"/>
</dbReference>
<evidence type="ECO:0000256" key="1">
    <source>
        <dbReference type="ARBA" id="ARBA00022737"/>
    </source>
</evidence>
<dbReference type="CDD" id="cd00063">
    <property type="entry name" value="FN3"/>
    <property type="match status" value="4"/>
</dbReference>
<dbReference type="InterPro" id="IPR003599">
    <property type="entry name" value="Ig_sub"/>
</dbReference>
<dbReference type="InterPro" id="IPR036179">
    <property type="entry name" value="Ig-like_dom_sf"/>
</dbReference>
<protein>
    <submittedName>
        <fullName evidence="6">Uncharacterized protein</fullName>
    </submittedName>
</protein>
<accession>A0A3M6V3Y9</accession>
<dbReference type="PANTHER" id="PTHR44170">
    <property type="entry name" value="PROTEIN SIDEKICK"/>
    <property type="match status" value="1"/>
</dbReference>
<dbReference type="InterPro" id="IPR013783">
    <property type="entry name" value="Ig-like_fold"/>
</dbReference>